<dbReference type="RefSeq" id="WP_071318125.1">
    <property type="nucleotide sequence ID" value="NZ_CP063356.2"/>
</dbReference>
<evidence type="ECO:0000313" key="4">
    <source>
        <dbReference type="Proteomes" id="UP000180175"/>
    </source>
</evidence>
<evidence type="ECO:0000313" key="2">
    <source>
        <dbReference type="EMBL" id="OIJ10781.1"/>
    </source>
</evidence>
<keyword evidence="1" id="KW-0812">Transmembrane</keyword>
<gene>
    <name evidence="3" type="ORF">AWH56_020210</name>
    <name evidence="2" type="ORF">AWH56_16635</name>
</gene>
<dbReference type="OrthoDB" id="9824651at2"/>
<dbReference type="KEGG" id="aia:AWH56_020210"/>
<reference evidence="3 4" key="3">
    <citation type="journal article" date="2019" name="Int. J. Syst. Evol. Microbiol.">
        <title>Anaerobacillus isosaccharinicus sp. nov., an alkaliphilic bacterium which degrades isosaccharinic acid.</title>
        <authorList>
            <person name="Bassil N.M."/>
            <person name="Lloyd J.R."/>
        </authorList>
    </citation>
    <scope>NUCLEOTIDE SEQUENCE [LARGE SCALE GENOMIC DNA]</scope>
    <source>
        <strain evidence="3 4">NB2006</strain>
    </source>
</reference>
<name>A0A1S2LEG6_9BACI</name>
<reference evidence="3 4" key="2">
    <citation type="journal article" date="2017" name="Genome Announc.">
        <title>Draft Genome Sequences of Four Alkaliphilic Bacteria Belonging to the Anaerobacillus Genus.</title>
        <authorList>
            <person name="Bassil N.M."/>
            <person name="Lloyd J.R."/>
        </authorList>
    </citation>
    <scope>NUCLEOTIDE SEQUENCE [LARGE SCALE GENOMIC DNA]</scope>
    <source>
        <strain evidence="3 4">NB2006</strain>
    </source>
</reference>
<protein>
    <submittedName>
        <fullName evidence="2">Uncharacterized protein</fullName>
    </submittedName>
</protein>
<feature type="transmembrane region" description="Helical" evidence="1">
    <location>
        <begin position="165"/>
        <end position="185"/>
    </location>
</feature>
<dbReference type="EMBL" id="LQXD01000145">
    <property type="protein sequence ID" value="OIJ10781.1"/>
    <property type="molecule type" value="Genomic_DNA"/>
</dbReference>
<dbReference type="AlphaFoldDB" id="A0A1S2LEG6"/>
<proteinExistence type="predicted"/>
<organism evidence="2 4">
    <name type="scientific">Anaerobacillus isosaccharinicus</name>
    <dbReference type="NCBI Taxonomy" id="1532552"/>
    <lineage>
        <taxon>Bacteria</taxon>
        <taxon>Bacillati</taxon>
        <taxon>Bacillota</taxon>
        <taxon>Bacilli</taxon>
        <taxon>Bacillales</taxon>
        <taxon>Bacillaceae</taxon>
        <taxon>Anaerobacillus</taxon>
    </lineage>
</organism>
<keyword evidence="4" id="KW-1185">Reference proteome</keyword>
<evidence type="ECO:0000313" key="3">
    <source>
        <dbReference type="EMBL" id="QOY35013.1"/>
    </source>
</evidence>
<evidence type="ECO:0000256" key="1">
    <source>
        <dbReference type="SAM" id="Phobius"/>
    </source>
</evidence>
<accession>A0A1S2LEG6</accession>
<sequence length="206" mass="23626">MSELTNIQKKPNVKYPDGMLLFQIGKTDWELEVRNETTTQKKSFLDRIIGFDPNEPIKRMSFFDIVAEEEEYFHCVIGFRDKTSGEFTYTRVRKGSDCVISDGMMLVSKKAFLEGQNPSHEEAFIMEVVLESALHQGAIIVREDLVDRGDLKNKYKITLTRNRQLIVNGYHYAFIASSFVVLHVFDGYDEFMESGDGIDLEMGGIL</sequence>
<reference evidence="2 4" key="1">
    <citation type="submission" date="2016-10" db="EMBL/GenBank/DDBJ databases">
        <title>Draft genome sequences of four alkaliphilic bacteria belonging to the Anaerobacillus genus.</title>
        <authorList>
            <person name="Bassil N.M."/>
            <person name="Lloyd J.R."/>
        </authorList>
    </citation>
    <scope>NUCLEOTIDE SEQUENCE [LARGE SCALE GENOMIC DNA]</scope>
    <source>
        <strain evidence="2 4">NB2006</strain>
    </source>
</reference>
<keyword evidence="1" id="KW-0472">Membrane</keyword>
<dbReference type="EMBL" id="CP063356">
    <property type="protein sequence ID" value="QOY35013.1"/>
    <property type="molecule type" value="Genomic_DNA"/>
</dbReference>
<reference evidence="3" key="4">
    <citation type="submission" date="2020-10" db="EMBL/GenBank/DDBJ databases">
        <authorList>
            <person name="Bassil N.M."/>
            <person name="Lloyd J.R."/>
        </authorList>
    </citation>
    <scope>NUCLEOTIDE SEQUENCE</scope>
    <source>
        <strain evidence="3">NB2006</strain>
    </source>
</reference>
<dbReference type="Proteomes" id="UP000180175">
    <property type="component" value="Chromosome"/>
</dbReference>
<keyword evidence="1" id="KW-1133">Transmembrane helix</keyword>